<keyword evidence="1" id="KW-0472">Membrane</keyword>
<sequence>MNTQVSMHKSLSILKVVLQVNFQASVIFLLIASIMSIGGSQFFFAQLSEIYGPLAGNLRLMLAYLCLAEIAIYSYCHFSKNYKGIALLGVFLLLLIASLQFYGYVNEIPIDNNYNWFFLYIGLSHILYGTVSFAEKTD</sequence>
<gene>
    <name evidence="2" type="ORF">Q9L42_018685</name>
</gene>
<proteinExistence type="predicted"/>
<name>A0AAU7NTK5_9GAMM</name>
<feature type="transmembrane region" description="Helical" evidence="1">
    <location>
        <begin position="117"/>
        <end position="134"/>
    </location>
</feature>
<dbReference type="Proteomes" id="UP001225378">
    <property type="component" value="Chromosome"/>
</dbReference>
<keyword evidence="3" id="KW-1185">Reference proteome</keyword>
<keyword evidence="1" id="KW-1133">Transmembrane helix</keyword>
<organism evidence="2 3">
    <name type="scientific">Methylomarinum roseum</name>
    <dbReference type="NCBI Taxonomy" id="3067653"/>
    <lineage>
        <taxon>Bacteria</taxon>
        <taxon>Pseudomonadati</taxon>
        <taxon>Pseudomonadota</taxon>
        <taxon>Gammaproteobacteria</taxon>
        <taxon>Methylococcales</taxon>
        <taxon>Methylococcaceae</taxon>
        <taxon>Methylomarinum</taxon>
    </lineage>
</organism>
<feature type="transmembrane region" description="Helical" evidence="1">
    <location>
        <begin position="85"/>
        <end position="105"/>
    </location>
</feature>
<reference evidence="2 3" key="1">
    <citation type="journal article" date="2024" name="Microbiology">
        <title>Methylomarinum rosea sp. nov., a novel halophilic methanotrophic bacterium from the hypersaline Lake Elton.</title>
        <authorList>
            <person name="Suleimanov R.Z."/>
            <person name="Oshkin I.Y."/>
            <person name="Danilova O.V."/>
            <person name="Suzina N.E."/>
            <person name="Dedysh S.N."/>
        </authorList>
    </citation>
    <scope>NUCLEOTIDE SEQUENCE [LARGE SCALE GENOMIC DNA]</scope>
    <source>
        <strain evidence="2 3">Ch1-1</strain>
    </source>
</reference>
<protein>
    <submittedName>
        <fullName evidence="2">Uncharacterized protein</fullName>
    </submittedName>
</protein>
<dbReference type="RefSeq" id="WP_305906879.1">
    <property type="nucleotide sequence ID" value="NZ_CP157743.1"/>
</dbReference>
<feature type="transmembrane region" description="Helical" evidence="1">
    <location>
        <begin position="50"/>
        <end position="73"/>
    </location>
</feature>
<dbReference type="AlphaFoldDB" id="A0AAU7NTK5"/>
<evidence type="ECO:0000256" key="1">
    <source>
        <dbReference type="SAM" id="Phobius"/>
    </source>
</evidence>
<feature type="transmembrane region" description="Helical" evidence="1">
    <location>
        <begin position="20"/>
        <end position="44"/>
    </location>
</feature>
<dbReference type="EMBL" id="CP157743">
    <property type="protein sequence ID" value="XBS20350.1"/>
    <property type="molecule type" value="Genomic_DNA"/>
</dbReference>
<accession>A0AAU7NTK5</accession>
<evidence type="ECO:0000313" key="3">
    <source>
        <dbReference type="Proteomes" id="UP001225378"/>
    </source>
</evidence>
<evidence type="ECO:0000313" key="2">
    <source>
        <dbReference type="EMBL" id="XBS20350.1"/>
    </source>
</evidence>
<keyword evidence="1" id="KW-0812">Transmembrane</keyword>
<dbReference type="KEGG" id="mech:Q9L42_018685"/>